<evidence type="ECO:0000313" key="4">
    <source>
        <dbReference type="Proteomes" id="UP001050691"/>
    </source>
</evidence>
<dbReference type="Gene3D" id="1.20.1250.20">
    <property type="entry name" value="MFS general substrate transporter like domains"/>
    <property type="match status" value="1"/>
</dbReference>
<accession>A0AAV4ZWB5</accession>
<proteinExistence type="predicted"/>
<keyword evidence="2" id="KW-1133">Transmembrane helix</keyword>
<feature type="transmembrane region" description="Helical" evidence="2">
    <location>
        <begin position="37"/>
        <end position="55"/>
    </location>
</feature>
<evidence type="ECO:0000256" key="2">
    <source>
        <dbReference type="SAM" id="Phobius"/>
    </source>
</evidence>
<dbReference type="PANTHER" id="PTHR11360">
    <property type="entry name" value="MONOCARBOXYLATE TRANSPORTER"/>
    <property type="match status" value="1"/>
</dbReference>
<gene>
    <name evidence="3" type="ORF">Clacol_000234</name>
</gene>
<reference evidence="3" key="1">
    <citation type="submission" date="2021-10" db="EMBL/GenBank/DDBJ databases">
        <title>De novo Genome Assembly of Clathrus columnatus (Basidiomycota, Fungi) Using Illumina and Nanopore Sequence Data.</title>
        <authorList>
            <person name="Ogiso-Tanaka E."/>
            <person name="Itagaki H."/>
            <person name="Hosoya T."/>
            <person name="Hosaka K."/>
        </authorList>
    </citation>
    <scope>NUCLEOTIDE SEQUENCE</scope>
    <source>
        <strain evidence="3">MO-923</strain>
    </source>
</reference>
<dbReference type="SUPFAM" id="SSF103473">
    <property type="entry name" value="MFS general substrate transporter"/>
    <property type="match status" value="1"/>
</dbReference>
<evidence type="ECO:0000313" key="3">
    <source>
        <dbReference type="EMBL" id="GJJ06046.1"/>
    </source>
</evidence>
<organism evidence="3 4">
    <name type="scientific">Clathrus columnatus</name>
    <dbReference type="NCBI Taxonomy" id="1419009"/>
    <lineage>
        <taxon>Eukaryota</taxon>
        <taxon>Fungi</taxon>
        <taxon>Dikarya</taxon>
        <taxon>Basidiomycota</taxon>
        <taxon>Agaricomycotina</taxon>
        <taxon>Agaricomycetes</taxon>
        <taxon>Phallomycetidae</taxon>
        <taxon>Phallales</taxon>
        <taxon>Clathraceae</taxon>
        <taxon>Clathrus</taxon>
    </lineage>
</organism>
<comment type="caution">
    <text evidence="3">The sequence shown here is derived from an EMBL/GenBank/DDBJ whole genome shotgun (WGS) entry which is preliminary data.</text>
</comment>
<dbReference type="AlphaFoldDB" id="A0AAV4ZWB5"/>
<dbReference type="EMBL" id="BPWL01000001">
    <property type="protein sequence ID" value="GJJ06046.1"/>
    <property type="molecule type" value="Genomic_DNA"/>
</dbReference>
<keyword evidence="4" id="KW-1185">Reference proteome</keyword>
<keyword evidence="2" id="KW-0812">Transmembrane</keyword>
<keyword evidence="2" id="KW-0472">Membrane</keyword>
<protein>
    <submittedName>
        <fullName evidence="3">Uncharacterized protein</fullName>
    </submittedName>
</protein>
<name>A0AAV4ZWB5_9AGAM</name>
<sequence>MTSSAVTSTMKIESDSNVSQESESRQPAIVFDKGPRALATLFGGFFASIATFGYVNAFGVYQDLYTRSGVASPSAISWIGSTQLFFMFAMGLVGGLGLGIGGGLIYIPTLAIQSHYWRRHRALALGVVATGSSFGGVIFPIMLNRLINGSVGYAWGVRASAFLVLGLLILSNILMSPNQAISSKREKPDIKGVLTDVPFMLGSFACSPFCMV</sequence>
<evidence type="ECO:0000256" key="1">
    <source>
        <dbReference type="SAM" id="MobiDB-lite"/>
    </source>
</evidence>
<feature type="transmembrane region" description="Helical" evidence="2">
    <location>
        <begin position="84"/>
        <end position="110"/>
    </location>
</feature>
<feature type="transmembrane region" description="Helical" evidence="2">
    <location>
        <begin position="155"/>
        <end position="175"/>
    </location>
</feature>
<dbReference type="InterPro" id="IPR036259">
    <property type="entry name" value="MFS_trans_sf"/>
</dbReference>
<dbReference type="Proteomes" id="UP001050691">
    <property type="component" value="Unassembled WGS sequence"/>
</dbReference>
<dbReference type="PANTHER" id="PTHR11360:SF252">
    <property type="entry name" value="MAJOR FACILITATOR SUPERFAMILY (MFS) PROFILE DOMAIN-CONTAINING PROTEIN-RELATED"/>
    <property type="match status" value="1"/>
</dbReference>
<dbReference type="InterPro" id="IPR050327">
    <property type="entry name" value="Proton-linked_MCT"/>
</dbReference>
<feature type="transmembrane region" description="Helical" evidence="2">
    <location>
        <begin position="122"/>
        <end position="143"/>
    </location>
</feature>
<feature type="compositionally biased region" description="Polar residues" evidence="1">
    <location>
        <begin position="1"/>
        <end position="21"/>
    </location>
</feature>
<feature type="region of interest" description="Disordered" evidence="1">
    <location>
        <begin position="1"/>
        <end position="23"/>
    </location>
</feature>